<gene>
    <name evidence="1" type="ORF">LSINAPIS_LOCUS8602</name>
</gene>
<name>A0A5E4QHT9_9NEOP</name>
<dbReference type="Proteomes" id="UP000324832">
    <property type="component" value="Unassembled WGS sequence"/>
</dbReference>
<reference evidence="1 2" key="1">
    <citation type="submission" date="2017-07" db="EMBL/GenBank/DDBJ databases">
        <authorList>
            <person name="Talla V."/>
            <person name="Backstrom N."/>
        </authorList>
    </citation>
    <scope>NUCLEOTIDE SEQUENCE [LARGE SCALE GENOMIC DNA]</scope>
</reference>
<protein>
    <submittedName>
        <fullName evidence="1">Uncharacterized protein</fullName>
    </submittedName>
</protein>
<accession>A0A5E4QHT9</accession>
<proteinExistence type="predicted"/>
<keyword evidence="2" id="KW-1185">Reference proteome</keyword>
<dbReference type="EMBL" id="FZQP02003112">
    <property type="protein sequence ID" value="VVC97290.1"/>
    <property type="molecule type" value="Genomic_DNA"/>
</dbReference>
<evidence type="ECO:0000313" key="1">
    <source>
        <dbReference type="EMBL" id="VVC97290.1"/>
    </source>
</evidence>
<organism evidence="1 2">
    <name type="scientific">Leptidea sinapis</name>
    <dbReference type="NCBI Taxonomy" id="189913"/>
    <lineage>
        <taxon>Eukaryota</taxon>
        <taxon>Metazoa</taxon>
        <taxon>Ecdysozoa</taxon>
        <taxon>Arthropoda</taxon>
        <taxon>Hexapoda</taxon>
        <taxon>Insecta</taxon>
        <taxon>Pterygota</taxon>
        <taxon>Neoptera</taxon>
        <taxon>Endopterygota</taxon>
        <taxon>Lepidoptera</taxon>
        <taxon>Glossata</taxon>
        <taxon>Ditrysia</taxon>
        <taxon>Papilionoidea</taxon>
        <taxon>Pieridae</taxon>
        <taxon>Dismorphiinae</taxon>
        <taxon>Leptidea</taxon>
    </lineage>
</organism>
<dbReference type="AlphaFoldDB" id="A0A5E4QHT9"/>
<sequence length="73" mass="8850">MPKSRETEVQKHENGLTHCLQHQAQMVHTMEEAEKSQKDEAKWMKLIVWLKWKDKDVLEKPSKRLLKKKLQRE</sequence>
<evidence type="ECO:0000313" key="2">
    <source>
        <dbReference type="Proteomes" id="UP000324832"/>
    </source>
</evidence>